<name>A0ABS8XLB9_9BURK</name>
<evidence type="ECO:0000256" key="1">
    <source>
        <dbReference type="SAM" id="Phobius"/>
    </source>
</evidence>
<protein>
    <submittedName>
        <fullName evidence="2">Uncharacterized protein</fullName>
    </submittedName>
</protein>
<accession>A0ABS8XLB9</accession>
<proteinExistence type="predicted"/>
<evidence type="ECO:0000313" key="3">
    <source>
        <dbReference type="Proteomes" id="UP001201463"/>
    </source>
</evidence>
<evidence type="ECO:0000313" key="2">
    <source>
        <dbReference type="EMBL" id="MCE4539443.1"/>
    </source>
</evidence>
<feature type="transmembrane region" description="Helical" evidence="1">
    <location>
        <begin position="7"/>
        <end position="28"/>
    </location>
</feature>
<keyword evidence="1" id="KW-0472">Membrane</keyword>
<keyword evidence="1" id="KW-1133">Transmembrane helix</keyword>
<reference evidence="2 3" key="1">
    <citation type="submission" date="2021-12" db="EMBL/GenBank/DDBJ databases">
        <title>Genome seq of p7.</title>
        <authorList>
            <person name="Seo T."/>
        </authorList>
    </citation>
    <scope>NUCLEOTIDE SEQUENCE [LARGE SCALE GENOMIC DNA]</scope>
    <source>
        <strain evidence="2 3">P7</strain>
    </source>
</reference>
<dbReference type="EMBL" id="JAJTWT010000009">
    <property type="protein sequence ID" value="MCE4539443.1"/>
    <property type="molecule type" value="Genomic_DNA"/>
</dbReference>
<keyword evidence="3" id="KW-1185">Reference proteome</keyword>
<dbReference type="RefSeq" id="WP_233393966.1">
    <property type="nucleotide sequence ID" value="NZ_JAJTWT010000009.1"/>
</dbReference>
<sequence length="92" mass="10326">MNIYLRYVLAGLPAIVTFGGWQLAVWAYEHFGCSGNLKALAPCFAGGVNLLPLLGIGLFWCQLLLWVAVPISLWLMLWVYSRHHVQRRGSPN</sequence>
<feature type="transmembrane region" description="Helical" evidence="1">
    <location>
        <begin position="57"/>
        <end position="80"/>
    </location>
</feature>
<dbReference type="Proteomes" id="UP001201463">
    <property type="component" value="Unassembled WGS sequence"/>
</dbReference>
<keyword evidence="1" id="KW-0812">Transmembrane</keyword>
<comment type="caution">
    <text evidence="2">The sequence shown here is derived from an EMBL/GenBank/DDBJ whole genome shotgun (WGS) entry which is preliminary data.</text>
</comment>
<organism evidence="2 3">
    <name type="scientific">Pelomonas caseinilytica</name>
    <dbReference type="NCBI Taxonomy" id="2906763"/>
    <lineage>
        <taxon>Bacteria</taxon>
        <taxon>Pseudomonadati</taxon>
        <taxon>Pseudomonadota</taxon>
        <taxon>Betaproteobacteria</taxon>
        <taxon>Burkholderiales</taxon>
        <taxon>Sphaerotilaceae</taxon>
        <taxon>Roseateles</taxon>
    </lineage>
</organism>
<gene>
    <name evidence="2" type="ORF">LXT12_19520</name>
</gene>